<dbReference type="InterPro" id="IPR005651">
    <property type="entry name" value="Trm112-like"/>
</dbReference>
<evidence type="ECO:0008006" key="2">
    <source>
        <dbReference type="Google" id="ProtNLM"/>
    </source>
</evidence>
<reference evidence="1" key="1">
    <citation type="journal article" date="2014" name="Front. Microbiol.">
        <title>High frequency of phylogenetically diverse reductive dehalogenase-homologous genes in deep subseafloor sedimentary metagenomes.</title>
        <authorList>
            <person name="Kawai M."/>
            <person name="Futagami T."/>
            <person name="Toyoda A."/>
            <person name="Takaki Y."/>
            <person name="Nishi S."/>
            <person name="Hori S."/>
            <person name="Arai W."/>
            <person name="Tsubouchi T."/>
            <person name="Morono Y."/>
            <person name="Uchiyama I."/>
            <person name="Ito T."/>
            <person name="Fujiyama A."/>
            <person name="Inagaki F."/>
            <person name="Takami H."/>
        </authorList>
    </citation>
    <scope>NUCLEOTIDE SEQUENCE</scope>
    <source>
        <strain evidence="1">Expedition CK06-06</strain>
    </source>
</reference>
<dbReference type="Gene3D" id="2.20.25.10">
    <property type="match status" value="1"/>
</dbReference>
<gene>
    <name evidence="1" type="ORF">S01H1_72722</name>
</gene>
<sequence>KNYAHLAKQLVEGTISPDSIRKIVDKSESEYSKRLLAVAVDATFRLEQVFDKCEEDLLKEFPEDIDALYRFLNLVELDSGLLVCPECGRWYPVGSAVETIPEMLPDDLREKDRDLEWMERWRGLVPSHVLEEGKPFNLSE</sequence>
<dbReference type="AlphaFoldDB" id="X0XQB7"/>
<name>X0XQB7_9ZZZZ</name>
<dbReference type="Pfam" id="PF03966">
    <property type="entry name" value="Trm112p"/>
    <property type="match status" value="1"/>
</dbReference>
<proteinExistence type="predicted"/>
<dbReference type="EMBL" id="BARS01048533">
    <property type="protein sequence ID" value="GAG37512.1"/>
    <property type="molecule type" value="Genomic_DNA"/>
</dbReference>
<dbReference type="SUPFAM" id="SSF158997">
    <property type="entry name" value="Trm112p-like"/>
    <property type="match status" value="1"/>
</dbReference>
<evidence type="ECO:0000313" key="1">
    <source>
        <dbReference type="EMBL" id="GAG37512.1"/>
    </source>
</evidence>
<organism evidence="1">
    <name type="scientific">marine sediment metagenome</name>
    <dbReference type="NCBI Taxonomy" id="412755"/>
    <lineage>
        <taxon>unclassified sequences</taxon>
        <taxon>metagenomes</taxon>
        <taxon>ecological metagenomes</taxon>
    </lineage>
</organism>
<feature type="non-terminal residue" evidence="1">
    <location>
        <position position="1"/>
    </location>
</feature>
<accession>X0XQB7</accession>
<comment type="caution">
    <text evidence="1">The sequence shown here is derived from an EMBL/GenBank/DDBJ whole genome shotgun (WGS) entry which is preliminary data.</text>
</comment>
<protein>
    <recommendedName>
        <fullName evidence="2">Trm112 family protein</fullName>
    </recommendedName>
</protein>